<dbReference type="STRING" id="1123243.SAMN02745190_00028"/>
<accession>A0A1M4S8N9</accession>
<dbReference type="Gene3D" id="2.60.40.790">
    <property type="match status" value="1"/>
</dbReference>
<dbReference type="RefSeq" id="WP_072934171.1">
    <property type="nucleotide sequence ID" value="NZ_FQUG01000002.1"/>
</dbReference>
<organism evidence="4 5">
    <name type="scientific">Schwartzia succinivorans DSM 10502</name>
    <dbReference type="NCBI Taxonomy" id="1123243"/>
    <lineage>
        <taxon>Bacteria</taxon>
        <taxon>Bacillati</taxon>
        <taxon>Bacillota</taxon>
        <taxon>Negativicutes</taxon>
        <taxon>Selenomonadales</taxon>
        <taxon>Selenomonadaceae</taxon>
        <taxon>Schwartzia</taxon>
    </lineage>
</organism>
<proteinExistence type="inferred from homology"/>
<protein>
    <submittedName>
        <fullName evidence="4">HSP20 family protein</fullName>
    </submittedName>
</protein>
<dbReference type="InterPro" id="IPR031107">
    <property type="entry name" value="Small_HSP"/>
</dbReference>
<dbReference type="PANTHER" id="PTHR11527">
    <property type="entry name" value="HEAT-SHOCK PROTEIN 20 FAMILY MEMBER"/>
    <property type="match status" value="1"/>
</dbReference>
<keyword evidence="5" id="KW-1185">Reference proteome</keyword>
<evidence type="ECO:0000313" key="5">
    <source>
        <dbReference type="Proteomes" id="UP000184404"/>
    </source>
</evidence>
<feature type="domain" description="SHSP" evidence="3">
    <location>
        <begin position="39"/>
        <end position="153"/>
    </location>
</feature>
<comment type="similarity">
    <text evidence="1 2">Belongs to the small heat shock protein (HSP20) family.</text>
</comment>
<sequence length="155" mass="17865">MFGLVPFDTRNDLMMRNDDEFSRLFDWMNRPMMSLFKDSGFTGSAFKVDVKDNDTNYELTAELPGITKDDISLTYKDNYLTIAAKKDSTTEEKDDEGRYIRRERSFGSMSRSFYIDNIDETKLDAEFKDGVLKVTLPKAAAPQEESPKEIPIRTV</sequence>
<evidence type="ECO:0000313" key="4">
    <source>
        <dbReference type="EMBL" id="SHE28569.1"/>
    </source>
</evidence>
<evidence type="ECO:0000256" key="1">
    <source>
        <dbReference type="PROSITE-ProRule" id="PRU00285"/>
    </source>
</evidence>
<dbReference type="EMBL" id="FQUG01000002">
    <property type="protein sequence ID" value="SHE28569.1"/>
    <property type="molecule type" value="Genomic_DNA"/>
</dbReference>
<dbReference type="Pfam" id="PF00011">
    <property type="entry name" value="HSP20"/>
    <property type="match status" value="1"/>
</dbReference>
<dbReference type="InterPro" id="IPR002068">
    <property type="entry name" value="A-crystallin/Hsp20_dom"/>
</dbReference>
<dbReference type="Proteomes" id="UP000184404">
    <property type="component" value="Unassembled WGS sequence"/>
</dbReference>
<evidence type="ECO:0000256" key="2">
    <source>
        <dbReference type="RuleBase" id="RU003616"/>
    </source>
</evidence>
<dbReference type="PROSITE" id="PS01031">
    <property type="entry name" value="SHSP"/>
    <property type="match status" value="1"/>
</dbReference>
<evidence type="ECO:0000259" key="3">
    <source>
        <dbReference type="PROSITE" id="PS01031"/>
    </source>
</evidence>
<name>A0A1M4S8N9_9FIRM</name>
<dbReference type="OrthoDB" id="9811615at2"/>
<gene>
    <name evidence="4" type="ORF">SAMN02745190_00028</name>
</gene>
<dbReference type="SUPFAM" id="SSF49764">
    <property type="entry name" value="HSP20-like chaperones"/>
    <property type="match status" value="1"/>
</dbReference>
<dbReference type="AlphaFoldDB" id="A0A1M4S8N9"/>
<dbReference type="InterPro" id="IPR008978">
    <property type="entry name" value="HSP20-like_chaperone"/>
</dbReference>
<dbReference type="CDD" id="cd06471">
    <property type="entry name" value="ACD_LpsHSP_like"/>
    <property type="match status" value="1"/>
</dbReference>
<reference evidence="4 5" key="1">
    <citation type="submission" date="2016-11" db="EMBL/GenBank/DDBJ databases">
        <authorList>
            <person name="Jaros S."/>
            <person name="Januszkiewicz K."/>
            <person name="Wedrychowicz H."/>
        </authorList>
    </citation>
    <scope>NUCLEOTIDE SEQUENCE [LARGE SCALE GENOMIC DNA]</scope>
    <source>
        <strain evidence="4 5">DSM 10502</strain>
    </source>
</reference>